<proteinExistence type="predicted"/>
<keyword evidence="5" id="KW-1185">Reference proteome</keyword>
<dbReference type="GO" id="GO:0016887">
    <property type="term" value="F:ATP hydrolysis activity"/>
    <property type="evidence" value="ECO:0007669"/>
    <property type="project" value="TreeGrafter"/>
</dbReference>
<dbReference type="InterPro" id="IPR027417">
    <property type="entry name" value="P-loop_NTPase"/>
</dbReference>
<feature type="compositionally biased region" description="Low complexity" evidence="3">
    <location>
        <begin position="142"/>
        <end position="158"/>
    </location>
</feature>
<dbReference type="EMBL" id="JACBZY010000001">
    <property type="protein sequence ID" value="NYG98774.1"/>
    <property type="molecule type" value="Genomic_DNA"/>
</dbReference>
<dbReference type="PANTHER" id="PTHR43384">
    <property type="entry name" value="SEPTUM SITE-DETERMINING PROTEIN MIND HOMOLOG, CHLOROPLASTIC-RELATED"/>
    <property type="match status" value="1"/>
</dbReference>
<gene>
    <name evidence="4" type="ORF">BJ979_001400</name>
</gene>
<dbReference type="RefSeq" id="WP_179566556.1">
    <property type="nucleotide sequence ID" value="NZ_JACBZY010000001.1"/>
</dbReference>
<evidence type="ECO:0000256" key="3">
    <source>
        <dbReference type="SAM" id="MobiDB-lite"/>
    </source>
</evidence>
<organism evidence="4 5">
    <name type="scientific">Schumannella luteola</name>
    <dbReference type="NCBI Taxonomy" id="472059"/>
    <lineage>
        <taxon>Bacteria</taxon>
        <taxon>Bacillati</taxon>
        <taxon>Actinomycetota</taxon>
        <taxon>Actinomycetes</taxon>
        <taxon>Micrococcales</taxon>
        <taxon>Microbacteriaceae</taxon>
        <taxon>Schumannella</taxon>
    </lineage>
</organism>
<sequence length="581" mass="59492">MTEVGLALPFAEEERLAAEAARHGHRVALRCSGADELASRVAAAPPELVLVAADPRYLTARLIEVCDRAGVRMVVVAEPGGERWARSLGVVDAVAGPARWELLEDPTRVPRPREESGSGAAPNGVGEAERGAGEREADERGAAPGRSRGTRSRWSLLRRGGGRRAEAGADGQENHADAAGARGVPGGRRAAYGSGSGSGGAASARASSHDQFAPEEGFSRAAYSDTAFSGSVFSGSAFSSGPSDGDDAARSPGGFDPGAGTRAGAGTDPGVATAPASVRRPAAVIAVWGPHGAPGRTAMAIAVAAELAASGARVALADADTHAAAVAPSLGLLDEAPGFAAACRLAGAGSLDAEEFERLARIHEAPGSQLHVLTGLTRAARWPEISGDRVRAVIAAARDWVDYLVIDVAASLEHDEELTSDVLAPRRNAATDAVLGAADHVIEVGRADPVGIARFLHAHAELLEVAAPPRTTVVLNRVRASAIGLDAAGQVRQTLQRFGGIERPVLVPDDPAAFDAAVLSGTTLAAVAPRSPALSAIRDLVHSELLPPPAATPSRARRRREEKASRAARGGGRSVRAQRLA</sequence>
<dbReference type="PANTHER" id="PTHR43384:SF6">
    <property type="entry name" value="SEPTUM SITE-DETERMINING PROTEIN MIND HOMOLOG, CHLOROPLASTIC"/>
    <property type="match status" value="1"/>
</dbReference>
<reference evidence="4 5" key="1">
    <citation type="submission" date="2020-07" db="EMBL/GenBank/DDBJ databases">
        <title>Sequencing the genomes of 1000 actinobacteria strains.</title>
        <authorList>
            <person name="Klenk H.-P."/>
        </authorList>
    </citation>
    <scope>NUCLEOTIDE SEQUENCE [LARGE SCALE GENOMIC DNA]</scope>
    <source>
        <strain evidence="4 5">DSM 23141</strain>
    </source>
</reference>
<protein>
    <submittedName>
        <fullName evidence="4">MinD-like ATPase involved in chromosome partitioning or flagellar assembly</fullName>
    </submittedName>
</protein>
<name>A0A852YBW6_9MICO</name>
<feature type="compositionally biased region" description="Basic and acidic residues" evidence="3">
    <location>
        <begin position="163"/>
        <end position="176"/>
    </location>
</feature>
<comment type="caution">
    <text evidence="4">The sequence shown here is derived from an EMBL/GenBank/DDBJ whole genome shotgun (WGS) entry which is preliminary data.</text>
</comment>
<dbReference type="AlphaFoldDB" id="A0A852YBW6"/>
<feature type="region of interest" description="Disordered" evidence="3">
    <location>
        <begin position="237"/>
        <end position="274"/>
    </location>
</feature>
<keyword evidence="1" id="KW-0547">Nucleotide-binding</keyword>
<dbReference type="Gene3D" id="3.40.50.300">
    <property type="entry name" value="P-loop containing nucleotide triphosphate hydrolases"/>
    <property type="match status" value="1"/>
</dbReference>
<dbReference type="GO" id="GO:0009898">
    <property type="term" value="C:cytoplasmic side of plasma membrane"/>
    <property type="evidence" value="ECO:0007669"/>
    <property type="project" value="TreeGrafter"/>
</dbReference>
<feature type="region of interest" description="Disordered" evidence="3">
    <location>
        <begin position="103"/>
        <end position="212"/>
    </location>
</feature>
<evidence type="ECO:0000313" key="5">
    <source>
        <dbReference type="Proteomes" id="UP000553888"/>
    </source>
</evidence>
<keyword evidence="4" id="KW-0969">Cilium</keyword>
<feature type="compositionally biased region" description="Basic and acidic residues" evidence="3">
    <location>
        <begin position="103"/>
        <end position="116"/>
    </location>
</feature>
<keyword evidence="4" id="KW-0282">Flagellum</keyword>
<evidence type="ECO:0000313" key="4">
    <source>
        <dbReference type="EMBL" id="NYG98774.1"/>
    </source>
</evidence>
<keyword evidence="4" id="KW-0966">Cell projection</keyword>
<evidence type="ECO:0000256" key="1">
    <source>
        <dbReference type="ARBA" id="ARBA00022741"/>
    </source>
</evidence>
<dbReference type="GO" id="GO:0005524">
    <property type="term" value="F:ATP binding"/>
    <property type="evidence" value="ECO:0007669"/>
    <property type="project" value="UniProtKB-KW"/>
</dbReference>
<dbReference type="GO" id="GO:0005829">
    <property type="term" value="C:cytosol"/>
    <property type="evidence" value="ECO:0007669"/>
    <property type="project" value="TreeGrafter"/>
</dbReference>
<evidence type="ECO:0000256" key="2">
    <source>
        <dbReference type="ARBA" id="ARBA00022840"/>
    </source>
</evidence>
<dbReference type="SUPFAM" id="SSF52540">
    <property type="entry name" value="P-loop containing nucleoside triphosphate hydrolases"/>
    <property type="match status" value="1"/>
</dbReference>
<dbReference type="InterPro" id="IPR050625">
    <property type="entry name" value="ParA/MinD_ATPase"/>
</dbReference>
<feature type="region of interest" description="Disordered" evidence="3">
    <location>
        <begin position="545"/>
        <end position="581"/>
    </location>
</feature>
<feature type="compositionally biased region" description="Low complexity" evidence="3">
    <location>
        <begin position="177"/>
        <end position="193"/>
    </location>
</feature>
<accession>A0A852YBW6</accession>
<feature type="compositionally biased region" description="Basic and acidic residues" evidence="3">
    <location>
        <begin position="127"/>
        <end position="141"/>
    </location>
</feature>
<dbReference type="GO" id="GO:0051782">
    <property type="term" value="P:negative regulation of cell division"/>
    <property type="evidence" value="ECO:0007669"/>
    <property type="project" value="TreeGrafter"/>
</dbReference>
<keyword evidence="2" id="KW-0067">ATP-binding</keyword>
<dbReference type="Proteomes" id="UP000553888">
    <property type="component" value="Unassembled WGS sequence"/>
</dbReference>